<keyword evidence="5" id="KW-0233">DNA recombination</keyword>
<evidence type="ECO:0000313" key="8">
    <source>
        <dbReference type="EMBL" id="PTM57547.1"/>
    </source>
</evidence>
<feature type="domain" description="Cas12f1-like TNB" evidence="7">
    <location>
        <begin position="278"/>
        <end position="342"/>
    </location>
</feature>
<sequence>MPTITLRLELFKPTEAKQTMYRQMTAINTEFATWLLLHPEVNQATSKIFKEFSSDPFPSAVVNQTIREVKSQKKKQRAKTFRKMWCCFNNQNFKVEKSGDFYTVSFPTLEKRIGVPVVTRPFQQAWLEKIVQGSVKLGAAKLYQKKRKWYMALPLTWEVEATTKKKVMGIDLGLRYLAVSSVGTQSLFFKGSPCAFVRRFFFSRRRKLGKNKKLQAIRQSKNKESRWMKNLNHQISRQLVNFAITHGVGTIRMEDLTDIRNRAQSKREPGRSMHSWSFYQLKAFIRYKAEMAGIRFEEVNPEYTSQTCKCGHREKRNRQGLRFQCKKCGYDCHADLNGAINIGKAISGLAP</sequence>
<keyword evidence="9" id="KW-1185">Reference proteome</keyword>
<dbReference type="RefSeq" id="WP_107724441.1">
    <property type="nucleotide sequence ID" value="NZ_PZZP01000001.1"/>
</dbReference>
<evidence type="ECO:0000256" key="4">
    <source>
        <dbReference type="ARBA" id="ARBA00023125"/>
    </source>
</evidence>
<dbReference type="GO" id="GO:0006310">
    <property type="term" value="P:DNA recombination"/>
    <property type="evidence" value="ECO:0007669"/>
    <property type="project" value="UniProtKB-KW"/>
</dbReference>
<organism evidence="8 9">
    <name type="scientific">Desmospora activa DSM 45169</name>
    <dbReference type="NCBI Taxonomy" id="1121389"/>
    <lineage>
        <taxon>Bacteria</taxon>
        <taxon>Bacillati</taxon>
        <taxon>Bacillota</taxon>
        <taxon>Bacilli</taxon>
        <taxon>Bacillales</taxon>
        <taxon>Thermoactinomycetaceae</taxon>
        <taxon>Desmospora</taxon>
    </lineage>
</organism>
<name>A0A2T4Z6N9_9BACL</name>
<dbReference type="GO" id="GO:0003677">
    <property type="term" value="F:DNA binding"/>
    <property type="evidence" value="ECO:0007669"/>
    <property type="project" value="UniProtKB-KW"/>
</dbReference>
<reference evidence="8 9" key="1">
    <citation type="submission" date="2018-04" db="EMBL/GenBank/DDBJ databases">
        <title>Genomic Encyclopedia of Archaeal and Bacterial Type Strains, Phase II (KMG-II): from individual species to whole genera.</title>
        <authorList>
            <person name="Goeker M."/>
        </authorList>
    </citation>
    <scope>NUCLEOTIDE SEQUENCE [LARGE SCALE GENOMIC DNA]</scope>
    <source>
        <strain evidence="8 9">DSM 45169</strain>
    </source>
</reference>
<dbReference type="EMBL" id="PZZP01000001">
    <property type="protein sequence ID" value="PTM57547.1"/>
    <property type="molecule type" value="Genomic_DNA"/>
</dbReference>
<dbReference type="InterPro" id="IPR001959">
    <property type="entry name" value="Transposase"/>
</dbReference>
<accession>A0A2T4Z6N9</accession>
<evidence type="ECO:0000256" key="2">
    <source>
        <dbReference type="ARBA" id="ARBA00011044"/>
    </source>
</evidence>
<dbReference type="Pfam" id="PF07282">
    <property type="entry name" value="Cas12f1-like_TNB"/>
    <property type="match status" value="1"/>
</dbReference>
<feature type="domain" description="Probable transposase IS891/IS1136/IS1341" evidence="6">
    <location>
        <begin position="160"/>
        <end position="260"/>
    </location>
</feature>
<evidence type="ECO:0000259" key="7">
    <source>
        <dbReference type="Pfam" id="PF07282"/>
    </source>
</evidence>
<evidence type="ECO:0000256" key="5">
    <source>
        <dbReference type="ARBA" id="ARBA00023172"/>
    </source>
</evidence>
<gene>
    <name evidence="8" type="ORF">C8J48_0095</name>
</gene>
<evidence type="ECO:0000256" key="3">
    <source>
        <dbReference type="ARBA" id="ARBA00022578"/>
    </source>
</evidence>
<dbReference type="PANTHER" id="PTHR30405">
    <property type="entry name" value="TRANSPOSASE"/>
    <property type="match status" value="1"/>
</dbReference>
<dbReference type="GO" id="GO:0032196">
    <property type="term" value="P:transposition"/>
    <property type="evidence" value="ECO:0007669"/>
    <property type="project" value="UniProtKB-KW"/>
</dbReference>
<dbReference type="AlphaFoldDB" id="A0A2T4Z6N9"/>
<evidence type="ECO:0000256" key="1">
    <source>
        <dbReference type="ARBA" id="ARBA00008761"/>
    </source>
</evidence>
<evidence type="ECO:0000259" key="6">
    <source>
        <dbReference type="Pfam" id="PF01385"/>
    </source>
</evidence>
<keyword evidence="4" id="KW-0238">DNA-binding</keyword>
<dbReference type="InterPro" id="IPR010095">
    <property type="entry name" value="Cas12f1-like_TNB"/>
</dbReference>
<dbReference type="Pfam" id="PF01385">
    <property type="entry name" value="OrfB_IS605"/>
    <property type="match status" value="1"/>
</dbReference>
<protein>
    <submittedName>
        <fullName evidence="8">IS605 OrfB family transposase</fullName>
    </submittedName>
</protein>
<dbReference type="PANTHER" id="PTHR30405:SF11">
    <property type="entry name" value="RNA-GUIDED DNA ENDONUCLEASE RV2885C-RELATED"/>
    <property type="match status" value="1"/>
</dbReference>
<proteinExistence type="inferred from homology"/>
<comment type="similarity">
    <text evidence="1">In the C-terminal section; belongs to the transposase 35 family.</text>
</comment>
<comment type="similarity">
    <text evidence="2">In the N-terminal section; belongs to the transposase 2 family.</text>
</comment>
<dbReference type="Proteomes" id="UP000241639">
    <property type="component" value="Unassembled WGS sequence"/>
</dbReference>
<dbReference type="InterPro" id="IPR051399">
    <property type="entry name" value="RNA-guided_DNA_endo/Transpos"/>
</dbReference>
<keyword evidence="3" id="KW-0815">Transposition</keyword>
<dbReference type="NCBIfam" id="NF040570">
    <property type="entry name" value="guided_TnpB"/>
    <property type="match status" value="1"/>
</dbReference>
<comment type="caution">
    <text evidence="8">The sequence shown here is derived from an EMBL/GenBank/DDBJ whole genome shotgun (WGS) entry which is preliminary data.</text>
</comment>
<evidence type="ECO:0000313" key="9">
    <source>
        <dbReference type="Proteomes" id="UP000241639"/>
    </source>
</evidence>
<dbReference type="OrthoDB" id="4278026at2"/>
<dbReference type="NCBIfam" id="TIGR01766">
    <property type="entry name" value="IS200/IS605 family accessory protein TnpB-like domain"/>
    <property type="match status" value="1"/>
</dbReference>